<proteinExistence type="predicted"/>
<dbReference type="NCBIfam" id="NF001664">
    <property type="entry name" value="PRK00431.1-6"/>
    <property type="match status" value="1"/>
</dbReference>
<gene>
    <name evidence="2" type="primary">ymdB</name>
    <name evidence="2" type="ORF">RHODGE_RHODGE_04530</name>
</gene>
<dbReference type="PANTHER" id="PTHR11106:SF27">
    <property type="entry name" value="MACRO DOMAIN-CONTAINING PROTEIN"/>
    <property type="match status" value="1"/>
</dbReference>
<dbReference type="SMART" id="SM00506">
    <property type="entry name" value="A1pp"/>
    <property type="match status" value="1"/>
</dbReference>
<dbReference type="PROSITE" id="PS51154">
    <property type="entry name" value="MACRO"/>
    <property type="match status" value="1"/>
</dbReference>
<accession>A0A447D1B8</accession>
<dbReference type="GO" id="GO:0061463">
    <property type="term" value="F:O-acetyl-ADP-ribose deacetylase activity"/>
    <property type="evidence" value="ECO:0007669"/>
    <property type="project" value="TreeGrafter"/>
</dbReference>
<evidence type="ECO:0000313" key="2">
    <source>
        <dbReference type="EMBL" id="VCU11319.1"/>
    </source>
</evidence>
<sequence>MQPAPHAATRLGSTRIEVIVADITTLAVDAIVNAANRSLGGGGGVDGAIHRAAGPELLEACRPLGGCETGSAKITPGFRLPARHVIHAVGPVWAGGDHDEDALLAGCYRTALALARRHDLASLAFSAISTGIYGFPPDRAAGIAVDTVTATLASFTRDGDDATTAARPIDRVIFCCFGETSAACHVDALRARGLA</sequence>
<dbReference type="Pfam" id="PF01661">
    <property type="entry name" value="Macro"/>
    <property type="match status" value="1"/>
</dbReference>
<feature type="domain" description="Macro" evidence="1">
    <location>
        <begin position="3"/>
        <end position="193"/>
    </location>
</feature>
<dbReference type="PANTHER" id="PTHR11106">
    <property type="entry name" value="GANGLIOSIDE INDUCED DIFFERENTIATION ASSOCIATED PROTEIN 2-RELATED"/>
    <property type="match status" value="1"/>
</dbReference>
<dbReference type="OrthoDB" id="6194521at2"/>
<dbReference type="AlphaFoldDB" id="A0A447D1B8"/>
<dbReference type="Gene3D" id="3.40.220.10">
    <property type="entry name" value="Leucine Aminopeptidase, subunit E, domain 1"/>
    <property type="match status" value="1"/>
</dbReference>
<evidence type="ECO:0000259" key="1">
    <source>
        <dbReference type="PROSITE" id="PS51154"/>
    </source>
</evidence>
<dbReference type="EMBL" id="UWOC01000195">
    <property type="protein sequence ID" value="VCU11319.1"/>
    <property type="molecule type" value="Genomic_DNA"/>
</dbReference>
<dbReference type="InterPro" id="IPR043472">
    <property type="entry name" value="Macro_dom-like"/>
</dbReference>
<name>A0A447D1B8_9BRAD</name>
<protein>
    <submittedName>
        <fullName evidence="2">O-acetyl-ADP-ribose deacetylase</fullName>
    </submittedName>
</protein>
<dbReference type="InterPro" id="IPR002589">
    <property type="entry name" value="Macro_dom"/>
</dbReference>
<keyword evidence="3" id="KW-1185">Reference proteome</keyword>
<dbReference type="SUPFAM" id="SSF52949">
    <property type="entry name" value="Macro domain-like"/>
    <property type="match status" value="1"/>
</dbReference>
<reference evidence="3" key="1">
    <citation type="submission" date="2018-10" db="EMBL/GenBank/DDBJ databases">
        <authorList>
            <person name="Peiro R."/>
            <person name="Begona"/>
            <person name="Cbmso G."/>
            <person name="Lopez M."/>
            <person name="Gonzalez S."/>
            <person name="Sacristan E."/>
            <person name="Castillo E."/>
        </authorList>
    </citation>
    <scope>NUCLEOTIDE SEQUENCE [LARGE SCALE GENOMIC DNA]</scope>
</reference>
<organism evidence="2 3">
    <name type="scientific">Rhodoplanes serenus</name>
    <dbReference type="NCBI Taxonomy" id="200615"/>
    <lineage>
        <taxon>Bacteria</taxon>
        <taxon>Pseudomonadati</taxon>
        <taxon>Pseudomonadota</taxon>
        <taxon>Alphaproteobacteria</taxon>
        <taxon>Hyphomicrobiales</taxon>
        <taxon>Nitrobacteraceae</taxon>
        <taxon>Rhodoplanes</taxon>
    </lineage>
</organism>
<evidence type="ECO:0000313" key="3">
    <source>
        <dbReference type="Proteomes" id="UP000289200"/>
    </source>
</evidence>
<dbReference type="RefSeq" id="WP_129611313.1">
    <property type="nucleotide sequence ID" value="NZ_UWOC01000195.1"/>
</dbReference>
<dbReference type="Proteomes" id="UP000289200">
    <property type="component" value="Unassembled WGS sequence"/>
</dbReference>
<dbReference type="CDD" id="cd02908">
    <property type="entry name" value="Macro_OAADPr_deacetylase"/>
    <property type="match status" value="1"/>
</dbReference>
<comment type="caution">
    <text evidence="2">The sequence shown here is derived from an EMBL/GenBank/DDBJ whole genome shotgun (WGS) entry which is preliminary data.</text>
</comment>